<dbReference type="InterPro" id="IPR008984">
    <property type="entry name" value="SMAD_FHA_dom_sf"/>
</dbReference>
<feature type="domain" description="FHA" evidence="2">
    <location>
        <begin position="181"/>
        <end position="244"/>
    </location>
</feature>
<evidence type="ECO:0000313" key="3">
    <source>
        <dbReference type="EMBL" id="TPX47791.1"/>
    </source>
</evidence>
<name>A0A507D8N4_9FUNG</name>
<dbReference type="Gene3D" id="2.60.200.20">
    <property type="match status" value="1"/>
</dbReference>
<dbReference type="SUPFAM" id="SSF49879">
    <property type="entry name" value="SMAD/FHA domain"/>
    <property type="match status" value="1"/>
</dbReference>
<dbReference type="VEuPathDB" id="FungiDB:SeMB42_g03213"/>
<dbReference type="Pfam" id="PF00498">
    <property type="entry name" value="FHA"/>
    <property type="match status" value="1"/>
</dbReference>
<organism evidence="3 4">
    <name type="scientific">Synchytrium endobioticum</name>
    <dbReference type="NCBI Taxonomy" id="286115"/>
    <lineage>
        <taxon>Eukaryota</taxon>
        <taxon>Fungi</taxon>
        <taxon>Fungi incertae sedis</taxon>
        <taxon>Chytridiomycota</taxon>
        <taxon>Chytridiomycota incertae sedis</taxon>
        <taxon>Chytridiomycetes</taxon>
        <taxon>Synchytriales</taxon>
        <taxon>Synchytriaceae</taxon>
        <taxon>Synchytrium</taxon>
    </lineage>
</organism>
<accession>A0A507D8N4</accession>
<dbReference type="InterPro" id="IPR050923">
    <property type="entry name" value="Cell_Proc_Reg/RNA_Proc"/>
</dbReference>
<dbReference type="Pfam" id="PF11411">
    <property type="entry name" value="DNA_ligase_IV"/>
    <property type="match status" value="1"/>
</dbReference>
<dbReference type="PANTHER" id="PTHR23308">
    <property type="entry name" value="NUCLEAR INHIBITOR OF PROTEIN PHOSPHATASE-1"/>
    <property type="match status" value="1"/>
</dbReference>
<dbReference type="GO" id="GO:0003910">
    <property type="term" value="F:DNA ligase (ATP) activity"/>
    <property type="evidence" value="ECO:0007669"/>
    <property type="project" value="InterPro"/>
</dbReference>
<evidence type="ECO:0000313" key="4">
    <source>
        <dbReference type="Proteomes" id="UP000317494"/>
    </source>
</evidence>
<feature type="region of interest" description="Disordered" evidence="1">
    <location>
        <begin position="1"/>
        <end position="134"/>
    </location>
</feature>
<keyword evidence="4" id="KW-1185">Reference proteome</keyword>
<feature type="compositionally biased region" description="Basic and acidic residues" evidence="1">
    <location>
        <begin position="50"/>
        <end position="91"/>
    </location>
</feature>
<dbReference type="InterPro" id="IPR021536">
    <property type="entry name" value="DNA_ligase_IV_dom"/>
</dbReference>
<evidence type="ECO:0000259" key="2">
    <source>
        <dbReference type="PROSITE" id="PS50006"/>
    </source>
</evidence>
<reference evidence="3 4" key="1">
    <citation type="journal article" date="2019" name="Sci. Rep.">
        <title>Comparative genomics of chytrid fungi reveal insights into the obligate biotrophic and pathogenic lifestyle of Synchytrium endobioticum.</title>
        <authorList>
            <person name="van de Vossenberg B.T.L.H."/>
            <person name="Warris S."/>
            <person name="Nguyen H.D.T."/>
            <person name="van Gent-Pelzer M.P.E."/>
            <person name="Joly D.L."/>
            <person name="van de Geest H.C."/>
            <person name="Bonants P.J.M."/>
            <person name="Smith D.S."/>
            <person name="Levesque C.A."/>
            <person name="van der Lee T.A.J."/>
        </authorList>
    </citation>
    <scope>NUCLEOTIDE SEQUENCE [LARGE SCALE GENOMIC DNA]</scope>
    <source>
        <strain evidence="3 4">MB42</strain>
    </source>
</reference>
<dbReference type="PROSITE" id="PS50006">
    <property type="entry name" value="FHA_DOMAIN"/>
    <property type="match status" value="1"/>
</dbReference>
<dbReference type="InterPro" id="IPR000253">
    <property type="entry name" value="FHA_dom"/>
</dbReference>
<dbReference type="Proteomes" id="UP000317494">
    <property type="component" value="Unassembled WGS sequence"/>
</dbReference>
<dbReference type="SMART" id="SM00240">
    <property type="entry name" value="FHA"/>
    <property type="match status" value="1"/>
</dbReference>
<dbReference type="STRING" id="286115.A0A507D8N4"/>
<dbReference type="EMBL" id="QEAN01000110">
    <property type="protein sequence ID" value="TPX47791.1"/>
    <property type="molecule type" value="Genomic_DNA"/>
</dbReference>
<dbReference type="FunFam" id="2.60.200.20:FF:000038">
    <property type="entry name" value="FHA domain-containing protein SNIP1"/>
    <property type="match status" value="1"/>
</dbReference>
<protein>
    <recommendedName>
        <fullName evidence="2">FHA domain-containing protein</fullName>
    </recommendedName>
</protein>
<sequence length="616" mass="68832">MSSARDYGHRPPRHDSLYKRKRSPSPPPPPPSSDRQRDHSNRHHSQPTSPKDRHTRDRPTPSSRNDYHDQGRAHHTSDYQDAREKTARDAARPTGAPVRGVHAQRNEDDEERAEAPVAAPKEKPNYQPSGKLAAEQNTYKGVVLKYSEPPEARKTVKKWRLYVFKGKEQVDLLHVHRQSAYLVGRERLVADIPIDHPSCSKQHAVLQYRQVSETNDLGDSSRVIKPYLIDLESANGSFLNGGKIEASRYYELKAGDTIKFGFSSRDYVVYFHWSSILCDKFGDSYTEAVTVDSLLDVFQGMSRLYKQASQDTPATRPADGGRSRMRTLVLETEERITQDMFAQTLPRGCALHDTEAAAIAIADGMMIKPGICGTVISVCAVLRCGHGWVPGAMGDPVSVRLFPRNRDEYEVGTRQTRRDDVVIPQEYGRHEGYIELINTHEMENTGNPHAIDSPIYGCSPKGLGYSPSSISWYRRCAENNARLLGGMKHGCLALPKRADRRTSSSSHEADPSGLPFATAIQAANHVRHGTIDSLGQESNCGATSNSPLVVIIDNSSLLISYISAYIAMRTQFVLFENEEYVAKNASLYFIYGQPLVNYVLYHSLKPLDASLERDLP</sequence>
<comment type="caution">
    <text evidence="3">The sequence shown here is derived from an EMBL/GenBank/DDBJ whole genome shotgun (WGS) entry which is preliminary data.</text>
</comment>
<evidence type="ECO:0000256" key="1">
    <source>
        <dbReference type="SAM" id="MobiDB-lite"/>
    </source>
</evidence>
<feature type="compositionally biased region" description="Basic and acidic residues" evidence="1">
    <location>
        <begin position="1"/>
        <end position="18"/>
    </location>
</feature>
<dbReference type="AlphaFoldDB" id="A0A507D8N4"/>
<proteinExistence type="predicted"/>
<gene>
    <name evidence="3" type="ORF">SeMB42_g03213</name>
</gene>